<evidence type="ECO:0000259" key="6">
    <source>
        <dbReference type="Pfam" id="PF14294"/>
    </source>
</evidence>
<evidence type="ECO:0000313" key="7">
    <source>
        <dbReference type="EMBL" id="SFN29801.1"/>
    </source>
</evidence>
<dbReference type="InterPro" id="IPR047952">
    <property type="entry name" value="Transpos_IS4"/>
</dbReference>
<dbReference type="InterPro" id="IPR012337">
    <property type="entry name" value="RNaseH-like_sf"/>
</dbReference>
<protein>
    <recommendedName>
        <fullName evidence="9">Transposase</fullName>
    </recommendedName>
</protein>
<dbReference type="PANTHER" id="PTHR33258">
    <property type="entry name" value="TRANSPOSASE INSL FOR INSERTION SEQUENCE ELEMENT IS186A-RELATED"/>
    <property type="match status" value="1"/>
</dbReference>
<comment type="similarity">
    <text evidence="1">Belongs to the transposase 11 family.</text>
</comment>
<dbReference type="GO" id="GO:0004803">
    <property type="term" value="F:transposase activity"/>
    <property type="evidence" value="ECO:0007669"/>
    <property type="project" value="InterPro"/>
</dbReference>
<feature type="domain" description="Transposase IS4-like" evidence="5">
    <location>
        <begin position="115"/>
        <end position="318"/>
    </location>
</feature>
<dbReference type="AlphaFoldDB" id="A0A1I4XV82"/>
<keyword evidence="2" id="KW-0815">Transposition</keyword>
<dbReference type="OrthoDB" id="9796012at2"/>
<evidence type="ECO:0000256" key="1">
    <source>
        <dbReference type="ARBA" id="ARBA00010075"/>
    </source>
</evidence>
<dbReference type="GO" id="GO:0006313">
    <property type="term" value="P:DNA transposition"/>
    <property type="evidence" value="ECO:0007669"/>
    <property type="project" value="InterPro"/>
</dbReference>
<feature type="non-terminal residue" evidence="7">
    <location>
        <position position="367"/>
    </location>
</feature>
<reference evidence="8" key="1">
    <citation type="submission" date="2016-10" db="EMBL/GenBank/DDBJ databases">
        <authorList>
            <person name="Varghese N."/>
            <person name="Submissions S."/>
        </authorList>
    </citation>
    <scope>NUCLEOTIDE SEQUENCE [LARGE SCALE GENOMIC DNA]</scope>
    <source>
        <strain evidence="8">Nm44</strain>
    </source>
</reference>
<dbReference type="InterPro" id="IPR002559">
    <property type="entry name" value="Transposase_11"/>
</dbReference>
<gene>
    <name evidence="7" type="ORF">SAMN05421863_11861</name>
</gene>
<dbReference type="GO" id="GO:0003677">
    <property type="term" value="F:DNA binding"/>
    <property type="evidence" value="ECO:0007669"/>
    <property type="project" value="UniProtKB-KW"/>
</dbReference>
<feature type="domain" description="DUF4372" evidence="6">
    <location>
        <begin position="4"/>
        <end position="75"/>
    </location>
</feature>
<dbReference type="NCBIfam" id="NF033592">
    <property type="entry name" value="transpos_IS4_1"/>
    <property type="match status" value="1"/>
</dbReference>
<evidence type="ECO:0000256" key="3">
    <source>
        <dbReference type="ARBA" id="ARBA00023125"/>
    </source>
</evidence>
<dbReference type="Pfam" id="PF01609">
    <property type="entry name" value="DDE_Tnp_1"/>
    <property type="match status" value="1"/>
</dbReference>
<organism evidence="7 8">
    <name type="scientific">Nitrosomonas communis</name>
    <dbReference type="NCBI Taxonomy" id="44574"/>
    <lineage>
        <taxon>Bacteria</taxon>
        <taxon>Pseudomonadati</taxon>
        <taxon>Pseudomonadota</taxon>
        <taxon>Betaproteobacteria</taxon>
        <taxon>Nitrosomonadales</taxon>
        <taxon>Nitrosomonadaceae</taxon>
        <taxon>Nitrosomonas</taxon>
    </lineage>
</organism>
<name>A0A1I4XV82_9PROT</name>
<dbReference type="InterPro" id="IPR025399">
    <property type="entry name" value="DUF4372"/>
</dbReference>
<evidence type="ECO:0000313" key="8">
    <source>
        <dbReference type="Proteomes" id="UP000183287"/>
    </source>
</evidence>
<dbReference type="Pfam" id="PF14294">
    <property type="entry name" value="DUF4372"/>
    <property type="match status" value="1"/>
</dbReference>
<sequence length="367" mass="42489">MKHLNTVLHQLLKYIPRYRFDRAVERHRGDHRIRTLNCWTQFVALIYAQLAQRVSLRDLQTAFNSHATCHFHLGATLIRRSTLADANAQRAPGLFREIMFWLIHKLQGNLPSANEIVRLIDSTTLDLNLHHYAWAKFRSTKAGIKLHTVYDPHACILTFFEMGEARAHDAKAAASLPLLTGATYVFDRAYNNYEWYARLTKQNIRFVSRMKANTVFEVISSQQVDGRVSADETIRLTSNAGSQYPECLRRILYTTEEGKKLVFITNDFERPAQAIADLYKMRWQIELFFKWIKQNLKIKRFLGTSKNAVLIQVTVAIIDYLLVRLVQQSFPNALSMQQWARLICVNIFARKQLESLAEPPPNPKNPS</sequence>
<dbReference type="EMBL" id="FOUB01000186">
    <property type="protein sequence ID" value="SFN29801.1"/>
    <property type="molecule type" value="Genomic_DNA"/>
</dbReference>
<dbReference type="SUPFAM" id="SSF53098">
    <property type="entry name" value="Ribonuclease H-like"/>
    <property type="match status" value="1"/>
</dbReference>
<keyword evidence="3" id="KW-0238">DNA-binding</keyword>
<proteinExistence type="inferred from homology"/>
<evidence type="ECO:0000256" key="2">
    <source>
        <dbReference type="ARBA" id="ARBA00022578"/>
    </source>
</evidence>
<keyword evidence="8" id="KW-1185">Reference proteome</keyword>
<dbReference type="PANTHER" id="PTHR33258:SF1">
    <property type="entry name" value="TRANSPOSASE INSL FOR INSERTION SEQUENCE ELEMENT IS186A-RELATED"/>
    <property type="match status" value="1"/>
</dbReference>
<keyword evidence="4" id="KW-0233">DNA recombination</keyword>
<evidence type="ECO:0000256" key="4">
    <source>
        <dbReference type="ARBA" id="ARBA00023172"/>
    </source>
</evidence>
<accession>A0A1I4XV82</accession>
<dbReference type="Proteomes" id="UP000183287">
    <property type="component" value="Unassembled WGS sequence"/>
</dbReference>
<evidence type="ECO:0000259" key="5">
    <source>
        <dbReference type="Pfam" id="PF01609"/>
    </source>
</evidence>
<evidence type="ECO:0008006" key="9">
    <source>
        <dbReference type="Google" id="ProtNLM"/>
    </source>
</evidence>
<dbReference type="RefSeq" id="WP_083398655.1">
    <property type="nucleotide sequence ID" value="NZ_FOUB01000186.1"/>
</dbReference>